<dbReference type="EC" id="3.1.3.18" evidence="4"/>
<protein>
    <recommendedName>
        <fullName evidence="4">phosphoglycolate phosphatase</fullName>
        <ecNumber evidence="4">3.1.3.18</ecNumber>
    </recommendedName>
</protein>
<dbReference type="SUPFAM" id="SSF56784">
    <property type="entry name" value="HAD-like"/>
    <property type="match status" value="1"/>
</dbReference>
<dbReference type="EMBL" id="QENQ01000001">
    <property type="protein sequence ID" value="PVX30156.1"/>
    <property type="molecule type" value="Genomic_DNA"/>
</dbReference>
<dbReference type="AlphaFoldDB" id="A0A2U0SFL0"/>
<dbReference type="PANTHER" id="PTHR43434">
    <property type="entry name" value="PHOSPHOGLYCOLATE PHOSPHATASE"/>
    <property type="match status" value="1"/>
</dbReference>
<dbReference type="InterPro" id="IPR050155">
    <property type="entry name" value="HAD-like_hydrolase_sf"/>
</dbReference>
<dbReference type="InterPro" id="IPR023214">
    <property type="entry name" value="HAD_sf"/>
</dbReference>
<dbReference type="GO" id="GO:0005829">
    <property type="term" value="C:cytosol"/>
    <property type="evidence" value="ECO:0007669"/>
    <property type="project" value="TreeGrafter"/>
</dbReference>
<dbReference type="InterPro" id="IPR036412">
    <property type="entry name" value="HAD-like_sf"/>
</dbReference>
<dbReference type="OrthoDB" id="9793014at2"/>
<comment type="caution">
    <text evidence="5">The sequence shown here is derived from an EMBL/GenBank/DDBJ whole genome shotgun (WGS) entry which is preliminary data.</text>
</comment>
<dbReference type="PRINTS" id="PR00413">
    <property type="entry name" value="HADHALOGNASE"/>
</dbReference>
<keyword evidence="6" id="KW-1185">Reference proteome</keyword>
<evidence type="ECO:0000256" key="1">
    <source>
        <dbReference type="ARBA" id="ARBA00000830"/>
    </source>
</evidence>
<reference evidence="5 6" key="1">
    <citation type="submission" date="2018-05" db="EMBL/GenBank/DDBJ databases">
        <title>Description of Sphingomonas pokkalii sp nov, isolated from the rhizosphere of saline tolerant pokkali rice and its draft genome analysis.</title>
        <authorList>
            <person name="Menon R."/>
            <person name="Kumari S."/>
            <person name="Rameshkumar N."/>
        </authorList>
    </citation>
    <scope>NUCLEOTIDE SEQUENCE [LARGE SCALE GENOMIC DNA]</scope>
    <source>
        <strain evidence="5 6">L3B27</strain>
    </source>
</reference>
<dbReference type="Pfam" id="PF13419">
    <property type="entry name" value="HAD_2"/>
    <property type="match status" value="1"/>
</dbReference>
<sequence length="229" mass="24728">MSEAVIFDLDGTLVDSCATCVDILSEMIEDRGVIHAIDRSYARGFMSLGGQTMVASLLGPAAMDPAADLIEFRSRYQDRVTCPSTLFAGVPEGLRAMREHGLRLAICSNKPQNLCENVLRDTRIAEYFEVVVGGRPTLRPKPATDLLDMTLAALGCEAEDCLFVGDSELDYGAANALAMPFAFLTYGYAEDGWSLPAGLSFDAFPELSATLLSRAQPVDIQLSRLATAF</sequence>
<dbReference type="SFLD" id="SFLDS00003">
    <property type="entry name" value="Haloacid_Dehalogenase"/>
    <property type="match status" value="1"/>
</dbReference>
<dbReference type="Proteomes" id="UP000245890">
    <property type="component" value="Unassembled WGS sequence"/>
</dbReference>
<dbReference type="Gene3D" id="3.40.50.1000">
    <property type="entry name" value="HAD superfamily/HAD-like"/>
    <property type="match status" value="1"/>
</dbReference>
<dbReference type="GO" id="GO:0006281">
    <property type="term" value="P:DNA repair"/>
    <property type="evidence" value="ECO:0007669"/>
    <property type="project" value="TreeGrafter"/>
</dbReference>
<comment type="catalytic activity">
    <reaction evidence="1">
        <text>2-phosphoglycolate + H2O = glycolate + phosphate</text>
        <dbReference type="Rhea" id="RHEA:14369"/>
        <dbReference type="ChEBI" id="CHEBI:15377"/>
        <dbReference type="ChEBI" id="CHEBI:29805"/>
        <dbReference type="ChEBI" id="CHEBI:43474"/>
        <dbReference type="ChEBI" id="CHEBI:58033"/>
        <dbReference type="EC" id="3.1.3.18"/>
    </reaction>
</comment>
<dbReference type="RefSeq" id="WP_116469569.1">
    <property type="nucleotide sequence ID" value="NZ_QENQ01000001.1"/>
</dbReference>
<gene>
    <name evidence="5" type="ORF">DD559_13110</name>
</gene>
<dbReference type="SFLD" id="SFLDG01129">
    <property type="entry name" value="C1.5:_HAD__Beta-PGM__Phosphata"/>
    <property type="match status" value="1"/>
</dbReference>
<dbReference type="GO" id="GO:0008967">
    <property type="term" value="F:phosphoglycolate phosphatase activity"/>
    <property type="evidence" value="ECO:0007669"/>
    <property type="project" value="UniProtKB-EC"/>
</dbReference>
<dbReference type="InterPro" id="IPR023198">
    <property type="entry name" value="PGP-like_dom2"/>
</dbReference>
<evidence type="ECO:0000313" key="5">
    <source>
        <dbReference type="EMBL" id="PVX30156.1"/>
    </source>
</evidence>
<evidence type="ECO:0000313" key="6">
    <source>
        <dbReference type="Proteomes" id="UP000245890"/>
    </source>
</evidence>
<comment type="similarity">
    <text evidence="3">Belongs to the HAD-like hydrolase superfamily. CbbY/CbbZ/Gph/YieH family.</text>
</comment>
<dbReference type="InterPro" id="IPR006439">
    <property type="entry name" value="HAD-SF_hydro_IA"/>
</dbReference>
<evidence type="ECO:0000256" key="3">
    <source>
        <dbReference type="ARBA" id="ARBA00006171"/>
    </source>
</evidence>
<proteinExistence type="inferred from homology"/>
<evidence type="ECO:0000256" key="4">
    <source>
        <dbReference type="ARBA" id="ARBA00013078"/>
    </source>
</evidence>
<dbReference type="PANTHER" id="PTHR43434:SF1">
    <property type="entry name" value="PHOSPHOGLYCOLATE PHOSPHATASE"/>
    <property type="match status" value="1"/>
</dbReference>
<accession>A0A2U0SFL0</accession>
<organism evidence="5 6">
    <name type="scientific">Sphingomonas pokkalii</name>
    <dbReference type="NCBI Taxonomy" id="2175090"/>
    <lineage>
        <taxon>Bacteria</taxon>
        <taxon>Pseudomonadati</taxon>
        <taxon>Pseudomonadota</taxon>
        <taxon>Alphaproteobacteria</taxon>
        <taxon>Sphingomonadales</taxon>
        <taxon>Sphingomonadaceae</taxon>
        <taxon>Sphingomonas</taxon>
    </lineage>
</organism>
<name>A0A2U0SFL0_9SPHN</name>
<dbReference type="InterPro" id="IPR041492">
    <property type="entry name" value="HAD_2"/>
</dbReference>
<evidence type="ECO:0000256" key="2">
    <source>
        <dbReference type="ARBA" id="ARBA00004818"/>
    </source>
</evidence>
<comment type="pathway">
    <text evidence="2">Organic acid metabolism; glycolate biosynthesis; glycolate from 2-phosphoglycolate: step 1/1.</text>
</comment>
<dbReference type="Gene3D" id="1.10.150.240">
    <property type="entry name" value="Putative phosphatase, domain 2"/>
    <property type="match status" value="1"/>
</dbReference>